<feature type="chain" id="PRO_5046198651" description="WG repeat-containing protein" evidence="1">
    <location>
        <begin position="26"/>
        <end position="344"/>
    </location>
</feature>
<protein>
    <recommendedName>
        <fullName evidence="4">WG repeat-containing protein</fullName>
    </recommendedName>
</protein>
<accession>A0ABU9BH01</accession>
<organism evidence="2 3">
    <name type="scientific">Ideonella lacteola</name>
    <dbReference type="NCBI Taxonomy" id="2984193"/>
    <lineage>
        <taxon>Bacteria</taxon>
        <taxon>Pseudomonadati</taxon>
        <taxon>Pseudomonadota</taxon>
        <taxon>Betaproteobacteria</taxon>
        <taxon>Burkholderiales</taxon>
        <taxon>Sphaerotilaceae</taxon>
        <taxon>Ideonella</taxon>
    </lineage>
</organism>
<sequence>MQTKTWRARAAAATLLTAHLSVALATTFEVKEMPVIEPPTTDPYHRPREIDASGRILVNVQDRRHQQVFFLSERCRPERCRRITPRGYSTSWASMNAAGQMAGEVWIDGTSWAARHDPSAGEAYLTQGAARGINASGVVVGNTLDLHPFVYGTRLQWIPMPGDRQGIAAAINDQGVVVGHFFDADAHQRAFVNRDGTTKELLPDAPRYTDSTATDINGAGIAVGCAQASPGQAQMAVRFEAGAVVTLGELVSGTRSGTCAQAVNESGRLVVGYSGVDPLDATKLHGFVHDGTTMRDLNQLLRAEDAGRYTIYSAVDVNNAGQIAAQAIRVSDGAWVAVRLEPIP</sequence>
<gene>
    <name evidence="2" type="ORF">AACH06_00220</name>
</gene>
<feature type="signal peptide" evidence="1">
    <location>
        <begin position="1"/>
        <end position="25"/>
    </location>
</feature>
<proteinExistence type="predicted"/>
<dbReference type="Proteomes" id="UP001371218">
    <property type="component" value="Unassembled WGS sequence"/>
</dbReference>
<evidence type="ECO:0000256" key="1">
    <source>
        <dbReference type="SAM" id="SignalP"/>
    </source>
</evidence>
<evidence type="ECO:0000313" key="2">
    <source>
        <dbReference type="EMBL" id="MEK8029228.1"/>
    </source>
</evidence>
<evidence type="ECO:0000313" key="3">
    <source>
        <dbReference type="Proteomes" id="UP001371218"/>
    </source>
</evidence>
<evidence type="ECO:0008006" key="4">
    <source>
        <dbReference type="Google" id="ProtNLM"/>
    </source>
</evidence>
<name>A0ABU9BH01_9BURK</name>
<keyword evidence="3" id="KW-1185">Reference proteome</keyword>
<dbReference type="RefSeq" id="WP_341423571.1">
    <property type="nucleotide sequence ID" value="NZ_JBBUTG010000001.1"/>
</dbReference>
<reference evidence="2 3" key="1">
    <citation type="submission" date="2024-04" db="EMBL/GenBank/DDBJ databases">
        <title>Novel species of the genus Ideonella isolated from streams.</title>
        <authorList>
            <person name="Lu H."/>
        </authorList>
    </citation>
    <scope>NUCLEOTIDE SEQUENCE [LARGE SCALE GENOMIC DNA]</scope>
    <source>
        <strain evidence="2 3">DXS29W</strain>
    </source>
</reference>
<keyword evidence="1" id="KW-0732">Signal</keyword>
<comment type="caution">
    <text evidence="2">The sequence shown here is derived from an EMBL/GenBank/DDBJ whole genome shotgun (WGS) entry which is preliminary data.</text>
</comment>
<dbReference type="EMBL" id="JBBUTG010000001">
    <property type="protein sequence ID" value="MEK8029228.1"/>
    <property type="molecule type" value="Genomic_DNA"/>
</dbReference>